<dbReference type="AlphaFoldDB" id="A0A0H5DPX8"/>
<evidence type="ECO:0000313" key="4">
    <source>
        <dbReference type="EMBL" id="CRX38547.1"/>
    </source>
</evidence>
<evidence type="ECO:0000313" key="5">
    <source>
        <dbReference type="Proteomes" id="UP000220251"/>
    </source>
</evidence>
<dbReference type="Proteomes" id="UP000220251">
    <property type="component" value="Unassembled WGS sequence"/>
</dbReference>
<dbReference type="InterPro" id="IPR016084">
    <property type="entry name" value="Haem_Oase-like_multi-hlx"/>
</dbReference>
<dbReference type="GO" id="GO:0046872">
    <property type="term" value="F:metal ion binding"/>
    <property type="evidence" value="ECO:0007669"/>
    <property type="project" value="UniProtKB-KW"/>
</dbReference>
<dbReference type="PANTHER" id="PTHR10720">
    <property type="entry name" value="HEME OXYGENASE"/>
    <property type="match status" value="1"/>
</dbReference>
<dbReference type="InterPro" id="IPR016053">
    <property type="entry name" value="Haem_Oase-like"/>
</dbReference>
<dbReference type="SUPFAM" id="SSF48613">
    <property type="entry name" value="Heme oxygenase-like"/>
    <property type="match status" value="1"/>
</dbReference>
<reference evidence="5" key="1">
    <citation type="submission" date="2015-06" db="EMBL/GenBank/DDBJ databases">
        <authorList>
            <person name="Bertelli C."/>
        </authorList>
    </citation>
    <scope>NUCLEOTIDE SEQUENCE [LARGE SCALE GENOMIC DNA]</scope>
    <source>
        <strain evidence="5">CRIB-30</strain>
    </source>
</reference>
<keyword evidence="2" id="KW-0479">Metal-binding</keyword>
<dbReference type="GO" id="GO:0004392">
    <property type="term" value="F:heme oxygenase (decyclizing) activity"/>
    <property type="evidence" value="ECO:0007669"/>
    <property type="project" value="InterPro"/>
</dbReference>
<evidence type="ECO:0000256" key="3">
    <source>
        <dbReference type="ARBA" id="ARBA00023004"/>
    </source>
</evidence>
<keyword evidence="5" id="KW-1185">Reference proteome</keyword>
<sequence>MASPVSASAFGRTAVDLLPPTTPSPLKIEEEESLATDYTLTLPPSEYLEKQTSMTMDAERIKRKTEEEANNRLWNRLHAGIRDVHERARTNPFLLNLIQGQMTCSKAYVVYLCNLYCLHAALEQAQQTIEDKWGEGFFVYRELFRSKKILADIKVWSVFNETAHLFADKNPESPEFVRNIEPYIQESTLKLARSLKEDALSDLPRTFGCMYALYGTIMSGGQFVKKGVKISFLERLQWQIEEYQEEIKNPSTAQDTSSDSLAYREKEYSLAKTNMIQAALTSSALKEKMAEESVALFSFDKDGFNIPLFKREWHQSLSDLPEKLQLKEEALKLFEAQLIECAGEAIGTVLDTIAALEEKLRKGVI</sequence>
<evidence type="ECO:0000256" key="2">
    <source>
        <dbReference type="ARBA" id="ARBA00022723"/>
    </source>
</evidence>
<organism evidence="4 5">
    <name type="scientific">Estrella lausannensis</name>
    <dbReference type="NCBI Taxonomy" id="483423"/>
    <lineage>
        <taxon>Bacteria</taxon>
        <taxon>Pseudomonadati</taxon>
        <taxon>Chlamydiota</taxon>
        <taxon>Chlamydiia</taxon>
        <taxon>Parachlamydiales</taxon>
        <taxon>Candidatus Criblamydiaceae</taxon>
        <taxon>Estrella</taxon>
    </lineage>
</organism>
<dbReference type="EMBL" id="CWGJ01000012">
    <property type="protein sequence ID" value="CRX38547.1"/>
    <property type="molecule type" value="Genomic_DNA"/>
</dbReference>
<gene>
    <name evidence="4" type="ORF">ELAC_1206</name>
</gene>
<dbReference type="Pfam" id="PF01126">
    <property type="entry name" value="Heme_oxygenase"/>
    <property type="match status" value="1"/>
</dbReference>
<evidence type="ECO:0000256" key="1">
    <source>
        <dbReference type="ARBA" id="ARBA00022617"/>
    </source>
</evidence>
<dbReference type="Gene3D" id="1.20.910.10">
    <property type="entry name" value="Heme oxygenase-like"/>
    <property type="match status" value="1"/>
</dbReference>
<proteinExistence type="predicted"/>
<dbReference type="GO" id="GO:0006788">
    <property type="term" value="P:heme oxidation"/>
    <property type="evidence" value="ECO:0007669"/>
    <property type="project" value="InterPro"/>
</dbReference>
<dbReference type="PANTHER" id="PTHR10720:SF0">
    <property type="entry name" value="HEME OXYGENASE"/>
    <property type="match status" value="1"/>
</dbReference>
<protein>
    <submittedName>
        <fullName evidence="4">Heme oxygenase</fullName>
    </submittedName>
</protein>
<dbReference type="InterPro" id="IPR002051">
    <property type="entry name" value="Haem_Oase"/>
</dbReference>
<keyword evidence="1" id="KW-0349">Heme</keyword>
<name>A0A0H5DPX8_9BACT</name>
<accession>A0A0H5DPX8</accession>
<keyword evidence="3" id="KW-0408">Iron</keyword>